<sequence>MSAPWDLVGTPLHRLHKLHRDAMAAYSLEAREESLFRGQCPREVVLNGRYVSLDVGGGEDDGGEKAGDSERLQDKITAALSQKRAPATVVKVVGGAGAGKSTALQKLLADWASGTRLPQFAFAFPLALGELGSGELSLTDLLSRQHPHLSDASLPLVFQNPQAVLFVLDGLDQNHSQQGAAPPSADPNQPAPLSALVSGLVQGILLPTASVLVTSRPTPALKLFSHSERVEVRGLSRAGRRSYVRLFFPDPERAAQVLEHMEETMGFYDLVRSPGFCWTLCSVYGAALAAGRGLPQTLTGVFGEAVASLIQGEEGEEPAGAMLSGLGKMAAGAVLNGGGPCSREKMSGFGLLPFLTSPALQEILRTCGPADTPQRSSFSFRSPALAQFLLAVAYHRGCWDTGDLADLLKLADGKADLLELFLAGLCDPSQRAPLEGAAGKFDAGCAREFIAWLQETTQEAVQSYHKLRHLRCFRLLHQRQDPALVRAAIGPSSRLGLSYGGLSVQDCVALSYVMTCGGDLEQLNLYNSNSVSEEQLLHLRPAIRVANKIILSQSGLSAGPCTALAEGIRGGTVCELDLSYSRSLGDSGAQSLCAGLQGSSLRILRIPCCGLTEEGCGYLATALRASQLHLLDVRGNDIKDAGLVQLSQALSSPQCRLQELGVQMCKLTGASMEALSSALRCGHSALKSLDLTNNELGDSGMKHISHALQDPHCHLERLLVAACELTEVCCAGLADALRAAGGALTELDLSINDLGDTGLLQLCHAFKTAACAPHKLRLARCEIGVQTFGELAAVLRCDGSRLIELEVGAHQVGDAGVQHLWDALRDPVCKLEHLDVEMVGLTDGCVADLCTAVKNSRFLKSLVLKNNELTDSAVPALVAMAKDSRTLRELNLQYNDFSEDVFELMDACGKIKY</sequence>
<name>A0A9Q1E6T3_SYNKA</name>
<protein>
    <recommendedName>
        <fullName evidence="7">NACHT domain-containing protein</fullName>
    </recommendedName>
</protein>
<dbReference type="SMART" id="SM00368">
    <property type="entry name" value="LRR_RI"/>
    <property type="match status" value="10"/>
</dbReference>
<dbReference type="InterPro" id="IPR007111">
    <property type="entry name" value="NACHT_NTPase"/>
</dbReference>
<dbReference type="Gene3D" id="3.80.10.10">
    <property type="entry name" value="Ribonuclease Inhibitor"/>
    <property type="match status" value="2"/>
</dbReference>
<keyword evidence="3" id="KW-0963">Cytoplasm</keyword>
<dbReference type="GO" id="GO:0005829">
    <property type="term" value="C:cytosol"/>
    <property type="evidence" value="ECO:0007669"/>
    <property type="project" value="UniProtKB-SubCell"/>
</dbReference>
<comment type="subcellular location">
    <subcellularLocation>
        <location evidence="1">Cytoplasm</location>
    </subcellularLocation>
</comment>
<dbReference type="OrthoDB" id="120976at2759"/>
<evidence type="ECO:0000256" key="1">
    <source>
        <dbReference type="ARBA" id="ARBA00004496"/>
    </source>
</evidence>
<evidence type="ECO:0000256" key="4">
    <source>
        <dbReference type="ARBA" id="ARBA00022737"/>
    </source>
</evidence>
<keyword evidence="9" id="KW-1185">Reference proteome</keyword>
<evidence type="ECO:0000256" key="6">
    <source>
        <dbReference type="ARBA" id="ARBA00022840"/>
    </source>
</evidence>
<keyword evidence="5" id="KW-0547">Nucleotide-binding</keyword>
<dbReference type="SUPFAM" id="SSF52540">
    <property type="entry name" value="P-loop containing nucleoside triphosphate hydrolases"/>
    <property type="match status" value="1"/>
</dbReference>
<evidence type="ECO:0000256" key="3">
    <source>
        <dbReference type="ARBA" id="ARBA00022490"/>
    </source>
</evidence>
<accession>A0A9Q1E6T3</accession>
<dbReference type="AlphaFoldDB" id="A0A9Q1E6T3"/>
<organism evidence="8 9">
    <name type="scientific">Synaphobranchus kaupii</name>
    <name type="common">Kaup's arrowtooth eel</name>
    <dbReference type="NCBI Taxonomy" id="118154"/>
    <lineage>
        <taxon>Eukaryota</taxon>
        <taxon>Metazoa</taxon>
        <taxon>Chordata</taxon>
        <taxon>Craniata</taxon>
        <taxon>Vertebrata</taxon>
        <taxon>Euteleostomi</taxon>
        <taxon>Actinopterygii</taxon>
        <taxon>Neopterygii</taxon>
        <taxon>Teleostei</taxon>
        <taxon>Anguilliformes</taxon>
        <taxon>Synaphobranchidae</taxon>
        <taxon>Synaphobranchus</taxon>
    </lineage>
</organism>
<keyword evidence="6" id="KW-0067">ATP-binding</keyword>
<proteinExistence type="inferred from homology"/>
<comment type="caution">
    <text evidence="8">The sequence shown here is derived from an EMBL/GenBank/DDBJ whole genome shotgun (WGS) entry which is preliminary data.</text>
</comment>
<reference evidence="8" key="1">
    <citation type="journal article" date="2023" name="Science">
        <title>Genome structures resolve the early diversification of teleost fishes.</title>
        <authorList>
            <person name="Parey E."/>
            <person name="Louis A."/>
            <person name="Montfort J."/>
            <person name="Bouchez O."/>
            <person name="Roques C."/>
            <person name="Iampietro C."/>
            <person name="Lluch J."/>
            <person name="Castinel A."/>
            <person name="Donnadieu C."/>
            <person name="Desvignes T."/>
            <person name="Floi Bucao C."/>
            <person name="Jouanno E."/>
            <person name="Wen M."/>
            <person name="Mejri S."/>
            <person name="Dirks R."/>
            <person name="Jansen H."/>
            <person name="Henkel C."/>
            <person name="Chen W.J."/>
            <person name="Zahm M."/>
            <person name="Cabau C."/>
            <person name="Klopp C."/>
            <person name="Thompson A.W."/>
            <person name="Robinson-Rechavi M."/>
            <person name="Braasch I."/>
            <person name="Lecointre G."/>
            <person name="Bobe J."/>
            <person name="Postlethwait J.H."/>
            <person name="Berthelot C."/>
            <person name="Roest Crollius H."/>
            <person name="Guiguen Y."/>
        </authorList>
    </citation>
    <scope>NUCLEOTIDE SEQUENCE</scope>
    <source>
        <strain evidence="8">WJC10195</strain>
    </source>
</reference>
<dbReference type="Pfam" id="PF13516">
    <property type="entry name" value="LRR_6"/>
    <property type="match status" value="5"/>
</dbReference>
<dbReference type="Gene3D" id="3.40.50.300">
    <property type="entry name" value="P-loop containing nucleotide triphosphate hydrolases"/>
    <property type="match status" value="1"/>
</dbReference>
<evidence type="ECO:0000259" key="7">
    <source>
        <dbReference type="PROSITE" id="PS50837"/>
    </source>
</evidence>
<dbReference type="GO" id="GO:0005524">
    <property type="term" value="F:ATP binding"/>
    <property type="evidence" value="ECO:0007669"/>
    <property type="project" value="UniProtKB-KW"/>
</dbReference>
<dbReference type="InterPro" id="IPR001611">
    <property type="entry name" value="Leu-rich_rpt"/>
</dbReference>
<dbReference type="PROSITE" id="PS50837">
    <property type="entry name" value="NACHT"/>
    <property type="match status" value="1"/>
</dbReference>
<dbReference type="InterPro" id="IPR027417">
    <property type="entry name" value="P-loop_NTPase"/>
</dbReference>
<dbReference type="PANTHER" id="PTHR45690">
    <property type="entry name" value="NACHT, LRR AND PYD DOMAINS-CONTAINING PROTEIN 12"/>
    <property type="match status" value="1"/>
</dbReference>
<evidence type="ECO:0000256" key="5">
    <source>
        <dbReference type="ARBA" id="ARBA00022741"/>
    </source>
</evidence>
<evidence type="ECO:0000256" key="2">
    <source>
        <dbReference type="ARBA" id="ARBA00008665"/>
    </source>
</evidence>
<evidence type="ECO:0000313" key="9">
    <source>
        <dbReference type="Proteomes" id="UP001152622"/>
    </source>
</evidence>
<dbReference type="InterPro" id="IPR032675">
    <property type="entry name" value="LRR_dom_sf"/>
</dbReference>
<gene>
    <name evidence="8" type="ORF">SKAU_G00421570</name>
</gene>
<dbReference type="EMBL" id="JAINUF010000024">
    <property type="protein sequence ID" value="KAJ8333261.1"/>
    <property type="molecule type" value="Genomic_DNA"/>
</dbReference>
<dbReference type="InterPro" id="IPR050637">
    <property type="entry name" value="NLRP_innate_immun_reg"/>
</dbReference>
<dbReference type="Proteomes" id="UP001152622">
    <property type="component" value="Chromosome 24"/>
</dbReference>
<dbReference type="Pfam" id="PF05729">
    <property type="entry name" value="NACHT"/>
    <property type="match status" value="1"/>
</dbReference>
<dbReference type="PANTHER" id="PTHR45690:SF19">
    <property type="entry name" value="NACHT, LRR AND PYD DOMAINS-CONTAINING PROTEIN 3"/>
    <property type="match status" value="1"/>
</dbReference>
<evidence type="ECO:0000313" key="8">
    <source>
        <dbReference type="EMBL" id="KAJ8333261.1"/>
    </source>
</evidence>
<keyword evidence="4" id="KW-0677">Repeat</keyword>
<comment type="similarity">
    <text evidence="2">Belongs to the NLRP family.</text>
</comment>
<feature type="domain" description="NACHT" evidence="7">
    <location>
        <begin position="88"/>
        <end position="221"/>
    </location>
</feature>
<dbReference type="SUPFAM" id="SSF52047">
    <property type="entry name" value="RNI-like"/>
    <property type="match status" value="1"/>
</dbReference>